<comment type="caution">
    <text evidence="4">The sequence shown here is derived from an EMBL/GenBank/DDBJ whole genome shotgun (WGS) entry which is preliminary data.</text>
</comment>
<evidence type="ECO:0000256" key="1">
    <source>
        <dbReference type="PROSITE-ProRule" id="PRU00176"/>
    </source>
</evidence>
<feature type="region of interest" description="Disordered" evidence="2">
    <location>
        <begin position="489"/>
        <end position="522"/>
    </location>
</feature>
<dbReference type="InterPro" id="IPR000504">
    <property type="entry name" value="RRM_dom"/>
</dbReference>
<evidence type="ECO:0000259" key="3">
    <source>
        <dbReference type="PROSITE" id="PS50102"/>
    </source>
</evidence>
<dbReference type="AlphaFoldDB" id="A0A164ZZN2"/>
<feature type="compositionally biased region" description="Basic and acidic residues" evidence="2">
    <location>
        <begin position="1"/>
        <end position="12"/>
    </location>
</feature>
<gene>
    <name evidence="4" type="ORF">DCAR_015962</name>
</gene>
<reference evidence="4" key="1">
    <citation type="journal article" date="2016" name="Nat. Genet.">
        <title>A high-quality carrot genome assembly provides new insights into carotenoid accumulation and asterid genome evolution.</title>
        <authorList>
            <person name="Iorizzo M."/>
            <person name="Ellison S."/>
            <person name="Senalik D."/>
            <person name="Zeng P."/>
            <person name="Satapoomin P."/>
            <person name="Huang J."/>
            <person name="Bowman M."/>
            <person name="Iovene M."/>
            <person name="Sanseverino W."/>
            <person name="Cavagnaro P."/>
            <person name="Yildiz M."/>
            <person name="Macko-Podgorni A."/>
            <person name="Moranska E."/>
            <person name="Grzebelus E."/>
            <person name="Grzebelus D."/>
            <person name="Ashrafi H."/>
            <person name="Zheng Z."/>
            <person name="Cheng S."/>
            <person name="Spooner D."/>
            <person name="Van Deynze A."/>
            <person name="Simon P."/>
        </authorList>
    </citation>
    <scope>NUCLEOTIDE SEQUENCE [LARGE SCALE GENOMIC DNA]</scope>
    <source>
        <tissue evidence="4">Leaf</tissue>
    </source>
</reference>
<feature type="region of interest" description="Disordered" evidence="2">
    <location>
        <begin position="1"/>
        <end position="26"/>
    </location>
</feature>
<accession>A0A164ZZN2</accession>
<dbReference type="Gramene" id="KZM96676">
    <property type="protein sequence ID" value="KZM96676"/>
    <property type="gene ID" value="DCAR_015962"/>
</dbReference>
<dbReference type="Pfam" id="PF00076">
    <property type="entry name" value="RRM_1"/>
    <property type="match status" value="1"/>
</dbReference>
<dbReference type="SUPFAM" id="SSF54928">
    <property type="entry name" value="RNA-binding domain, RBD"/>
    <property type="match status" value="1"/>
</dbReference>
<protein>
    <recommendedName>
        <fullName evidence="3">RRM domain-containing protein</fullName>
    </recommendedName>
</protein>
<name>A0A164ZZN2_DAUCS</name>
<organism evidence="4">
    <name type="scientific">Daucus carota subsp. sativus</name>
    <name type="common">Carrot</name>
    <dbReference type="NCBI Taxonomy" id="79200"/>
    <lineage>
        <taxon>Eukaryota</taxon>
        <taxon>Viridiplantae</taxon>
        <taxon>Streptophyta</taxon>
        <taxon>Embryophyta</taxon>
        <taxon>Tracheophyta</taxon>
        <taxon>Spermatophyta</taxon>
        <taxon>Magnoliopsida</taxon>
        <taxon>eudicotyledons</taxon>
        <taxon>Gunneridae</taxon>
        <taxon>Pentapetalae</taxon>
        <taxon>asterids</taxon>
        <taxon>campanulids</taxon>
        <taxon>Apiales</taxon>
        <taxon>Apiaceae</taxon>
        <taxon>Apioideae</taxon>
        <taxon>Scandiceae</taxon>
        <taxon>Daucinae</taxon>
        <taxon>Daucus</taxon>
        <taxon>Daucus sect. Daucus</taxon>
    </lineage>
</organism>
<dbReference type="GO" id="GO:0003723">
    <property type="term" value="F:RNA binding"/>
    <property type="evidence" value="ECO:0007669"/>
    <property type="project" value="UniProtKB-UniRule"/>
</dbReference>
<feature type="domain" description="RRM" evidence="3">
    <location>
        <begin position="98"/>
        <end position="175"/>
    </location>
</feature>
<dbReference type="CDD" id="cd00590">
    <property type="entry name" value="RRM_SF"/>
    <property type="match status" value="1"/>
</dbReference>
<dbReference type="Gene3D" id="3.30.70.330">
    <property type="match status" value="1"/>
</dbReference>
<dbReference type="SMART" id="SM00360">
    <property type="entry name" value="RRM"/>
    <property type="match status" value="1"/>
</dbReference>
<sequence length="522" mass="59067">MRRERNEERENSNFKFSNNQRSDDRNFADTDQWFKVTRHHVTGKRITVPISEPGKPVKGTGGERTYAQVLQQGVAESSERQQAKEDPIKNRIYRNGCISVMVNNIPDNASRRDLWLLFNGGRRIKDIILPRKKSKFNTRFGFLVVASLGDAHVLISKFNGMVCGQYRLRLLLAKDSRATGTYSDSNGNTRWMGATDNSQNKLQANRIPAPVALITSKRSKEVLVEQPSFRTVKGVISPDKQSMLDRSMIGFTKEVIQEDMLQEKILARGYNFIKVSGLTHNEFLISPVAEEDKEMDLSGLNDLFEKFKKVEDSDLVVPRVAWILCDGLPLSVWNKTTLEAVLGDWGTLVSEFSDSLDFSNVHNGAICISTWKVLPIEETLKVMVNGLGFWVKIREMRDSNRSFSNSKSQEDGLYNESIENAYSLAILEEPRGDDSVVLNGNLQSDDILAGGMLAMNLGRKVGRPRKRAPTRNVFEVKGFRKIKSRYNKMKNRQIGAAQKRSRLRSDKMKAIEAAPPSMESKH</sequence>
<proteinExistence type="predicted"/>
<dbReference type="EMBL" id="LNRQ01000004">
    <property type="protein sequence ID" value="KZM96676.1"/>
    <property type="molecule type" value="Genomic_DNA"/>
</dbReference>
<evidence type="ECO:0000256" key="2">
    <source>
        <dbReference type="SAM" id="MobiDB-lite"/>
    </source>
</evidence>
<keyword evidence="1" id="KW-0694">RNA-binding</keyword>
<dbReference type="InterPro" id="IPR035979">
    <property type="entry name" value="RBD_domain_sf"/>
</dbReference>
<dbReference type="InterPro" id="IPR012677">
    <property type="entry name" value="Nucleotide-bd_a/b_plait_sf"/>
</dbReference>
<dbReference type="PROSITE" id="PS50102">
    <property type="entry name" value="RRM"/>
    <property type="match status" value="1"/>
</dbReference>
<evidence type="ECO:0000313" key="4">
    <source>
        <dbReference type="EMBL" id="KZM96676.1"/>
    </source>
</evidence>